<evidence type="ECO:0000256" key="8">
    <source>
        <dbReference type="SAM" id="MobiDB-lite"/>
    </source>
</evidence>
<keyword evidence="4" id="KW-0805">Transcription regulation</keyword>
<dbReference type="Gene3D" id="1.20.5.170">
    <property type="match status" value="1"/>
</dbReference>
<evidence type="ECO:0000256" key="6">
    <source>
        <dbReference type="ARBA" id="ARBA00023163"/>
    </source>
</evidence>
<protein>
    <recommendedName>
        <fullName evidence="10">BZIP domain-containing protein</fullName>
    </recommendedName>
</protein>
<feature type="transmembrane region" description="Helical" evidence="9">
    <location>
        <begin position="329"/>
        <end position="351"/>
    </location>
</feature>
<dbReference type="SUPFAM" id="SSF57959">
    <property type="entry name" value="Leucine zipper domain"/>
    <property type="match status" value="1"/>
</dbReference>
<evidence type="ECO:0000256" key="4">
    <source>
        <dbReference type="ARBA" id="ARBA00023015"/>
    </source>
</evidence>
<evidence type="ECO:0000259" key="10">
    <source>
        <dbReference type="PROSITE" id="PS50217"/>
    </source>
</evidence>
<dbReference type="Pfam" id="PF00170">
    <property type="entry name" value="bZIP_1"/>
    <property type="match status" value="1"/>
</dbReference>
<evidence type="ECO:0000256" key="5">
    <source>
        <dbReference type="ARBA" id="ARBA00023125"/>
    </source>
</evidence>
<feature type="compositionally biased region" description="Basic and acidic residues" evidence="8">
    <location>
        <begin position="147"/>
        <end position="162"/>
    </location>
</feature>
<evidence type="ECO:0000256" key="9">
    <source>
        <dbReference type="SAM" id="Phobius"/>
    </source>
</evidence>
<feature type="compositionally biased region" description="Low complexity" evidence="8">
    <location>
        <begin position="98"/>
        <end position="114"/>
    </location>
</feature>
<reference evidence="11 12" key="1">
    <citation type="submission" date="2021-02" db="EMBL/GenBank/DDBJ databases">
        <title>Plant Genome Project.</title>
        <authorList>
            <person name="Zhang R.-G."/>
        </authorList>
    </citation>
    <scope>NUCLEOTIDE SEQUENCE [LARGE SCALE GENOMIC DNA]</scope>
    <source>
        <tissue evidence="11">Leaves</tissue>
    </source>
</reference>
<feature type="region of interest" description="Disordered" evidence="8">
    <location>
        <begin position="98"/>
        <end position="209"/>
    </location>
</feature>
<comment type="subcellular location">
    <subcellularLocation>
        <location evidence="2">Endoplasmic reticulum membrane</location>
        <topology evidence="2">Single-pass membrane protein</topology>
    </subcellularLocation>
    <subcellularLocation>
        <location evidence="1">Nucleus</location>
    </subcellularLocation>
</comment>
<dbReference type="Proteomes" id="UP000827721">
    <property type="component" value="Unassembled WGS sequence"/>
</dbReference>
<sequence length="763" mass="83248">MAADTGANLSDDLDPLPIPPMDPLFLSTSTSDDLCFDLDDNCDFELTFDDLDNLYFPSESEAFILPSETITDSPESGCSGISGNHTLLDVDTFFNSSSPQISNSNSNSNSNNGNDCDREFSGGPSDNCGSGVLSAPSPDSGNFVVDQKIKVESVSKRKKENEETNSESRSIKYRKSSPANEDANDNVSEEDMKKKARLMRNRESAQLSRQRKKHYVEELEEKVRTLHSTIADLNNKISYFMAENATLRQQLSGGNAMRPPPPPPPHMGMYSHPHMAPAPYPWMPCATTPYMVKPNGSQVPLVPIPRLKPQQSGSASKAKKSDASKTKKVASVSFLGLFIFMMLFGGLVPFVNVKYGGMGDAVSGGYFNNRFYDQQRGRVLAVNGHSNGTRDMAFGISKEKIDISDKIHCERGIGNKEKGSQSSPGADEFVRLGNASEPLVASLYVPRNDKLVKIDGNLIIHSVLASEKTIASHEVPQMNDNNNRETGLAIPKDFTPALAIPDVRANSGRHSHLYRKPTERQKALSSGSADALKDHMKSTAADGKLQQWFREGLAARFSGSRLLALSQCFGATRLLASSIRCSVLPLKCRGNNHYGYHLCTVSRFFLVAVMDFNLQEWPLLSSGTCTEVFHFDASPASAAGAIIPASSVANISVEHRKNVTHVNKGRNRRILHSLPVPFTGSDQNVTGEHVKRNSQKNSFEGNESASSMIVSVLVDPREAGEDVDGMITPKSLSRIFVVVLLDSVKYVTYSCGLPRSGPHLVTT</sequence>
<dbReference type="CDD" id="cd14704">
    <property type="entry name" value="bZIP_HY5-like"/>
    <property type="match status" value="1"/>
</dbReference>
<evidence type="ECO:0000313" key="11">
    <source>
        <dbReference type="EMBL" id="KAH7557122.1"/>
    </source>
</evidence>
<comment type="caution">
    <text evidence="11">The sequence shown here is derived from an EMBL/GenBank/DDBJ whole genome shotgun (WGS) entry which is preliminary data.</text>
</comment>
<keyword evidence="6" id="KW-0804">Transcription</keyword>
<dbReference type="InterPro" id="IPR046347">
    <property type="entry name" value="bZIP_sf"/>
</dbReference>
<evidence type="ECO:0000256" key="1">
    <source>
        <dbReference type="ARBA" id="ARBA00004123"/>
    </source>
</evidence>
<feature type="region of interest" description="Disordered" evidence="8">
    <location>
        <begin position="303"/>
        <end position="323"/>
    </location>
</feature>
<dbReference type="PANTHER" id="PTHR47416:SF3">
    <property type="entry name" value="BZIP TRANSCRIPTION FACTOR 17-RELATED"/>
    <property type="match status" value="1"/>
</dbReference>
<dbReference type="SMART" id="SM00338">
    <property type="entry name" value="BRLZ"/>
    <property type="match status" value="1"/>
</dbReference>
<dbReference type="PROSITE" id="PS50217">
    <property type="entry name" value="BZIP"/>
    <property type="match status" value="1"/>
</dbReference>
<accession>A0ABQ8HES4</accession>
<organism evidence="11 12">
    <name type="scientific">Xanthoceras sorbifolium</name>
    <dbReference type="NCBI Taxonomy" id="99658"/>
    <lineage>
        <taxon>Eukaryota</taxon>
        <taxon>Viridiplantae</taxon>
        <taxon>Streptophyta</taxon>
        <taxon>Embryophyta</taxon>
        <taxon>Tracheophyta</taxon>
        <taxon>Spermatophyta</taxon>
        <taxon>Magnoliopsida</taxon>
        <taxon>eudicotyledons</taxon>
        <taxon>Gunneridae</taxon>
        <taxon>Pentapetalae</taxon>
        <taxon>rosids</taxon>
        <taxon>malvids</taxon>
        <taxon>Sapindales</taxon>
        <taxon>Sapindaceae</taxon>
        <taxon>Xanthoceroideae</taxon>
        <taxon>Xanthoceras</taxon>
    </lineage>
</organism>
<dbReference type="InterPro" id="IPR004827">
    <property type="entry name" value="bZIP"/>
</dbReference>
<keyword evidence="7" id="KW-0539">Nucleus</keyword>
<proteinExistence type="inferred from homology"/>
<feature type="domain" description="BZIP" evidence="10">
    <location>
        <begin position="191"/>
        <end position="251"/>
    </location>
</feature>
<keyword evidence="5" id="KW-0238">DNA-binding</keyword>
<keyword evidence="9" id="KW-0812">Transmembrane</keyword>
<dbReference type="EMBL" id="JAFEMO010000011">
    <property type="protein sequence ID" value="KAH7557122.1"/>
    <property type="molecule type" value="Genomic_DNA"/>
</dbReference>
<evidence type="ECO:0000256" key="2">
    <source>
        <dbReference type="ARBA" id="ARBA00004389"/>
    </source>
</evidence>
<evidence type="ECO:0000256" key="3">
    <source>
        <dbReference type="ARBA" id="ARBA00007163"/>
    </source>
</evidence>
<keyword evidence="12" id="KW-1185">Reference proteome</keyword>
<dbReference type="PANTHER" id="PTHR47416">
    <property type="entry name" value="BASIC-LEUCINE ZIPPER TRANSCRIPTION FACTOR F-RELATED"/>
    <property type="match status" value="1"/>
</dbReference>
<evidence type="ECO:0000313" key="12">
    <source>
        <dbReference type="Proteomes" id="UP000827721"/>
    </source>
</evidence>
<comment type="similarity">
    <text evidence="3">Belongs to the bZIP family.</text>
</comment>
<gene>
    <name evidence="11" type="ORF">JRO89_XS11G0051300</name>
</gene>
<keyword evidence="9" id="KW-0472">Membrane</keyword>
<evidence type="ECO:0000256" key="7">
    <source>
        <dbReference type="ARBA" id="ARBA00023242"/>
    </source>
</evidence>
<name>A0ABQ8HES4_9ROSI</name>
<feature type="region of interest" description="Disordered" evidence="8">
    <location>
        <begin position="682"/>
        <end position="703"/>
    </location>
</feature>
<keyword evidence="9" id="KW-1133">Transmembrane helix</keyword>